<dbReference type="InterPro" id="IPR033121">
    <property type="entry name" value="PEPTIDASE_A1"/>
</dbReference>
<evidence type="ECO:0000259" key="1">
    <source>
        <dbReference type="Pfam" id="PF00026"/>
    </source>
</evidence>
<dbReference type="EMBL" id="FR824712">
    <property type="protein sequence ID" value="CCA27868.1"/>
    <property type="molecule type" value="Genomic_DNA"/>
</dbReference>
<reference evidence="2" key="2">
    <citation type="submission" date="2011-02" db="EMBL/GenBank/DDBJ databases">
        <authorList>
            <person name="MacLean D."/>
        </authorList>
    </citation>
    <scope>NUCLEOTIDE SEQUENCE</scope>
</reference>
<dbReference type="Pfam" id="PF00026">
    <property type="entry name" value="Asp"/>
    <property type="match status" value="1"/>
</dbReference>
<gene>
    <name evidence="2" type="primary">AlNc14C776G12494</name>
    <name evidence="2" type="ORF">ALNC14_140120</name>
</gene>
<feature type="domain" description="Peptidase A1" evidence="1">
    <location>
        <begin position="234"/>
        <end position="333"/>
    </location>
</feature>
<dbReference type="HOGENOM" id="CLU_763791_0_0_1"/>
<protein>
    <submittedName>
        <fullName evidence="2">AlNc14C776G12494 protein</fullName>
    </submittedName>
</protein>
<name>F0X208_9STRA</name>
<evidence type="ECO:0000313" key="2">
    <source>
        <dbReference type="EMBL" id="CCA27868.1"/>
    </source>
</evidence>
<dbReference type="SUPFAM" id="SSF50630">
    <property type="entry name" value="Acid proteases"/>
    <property type="match status" value="1"/>
</dbReference>
<organism evidence="2">
    <name type="scientific">Albugo laibachii Nc14</name>
    <dbReference type="NCBI Taxonomy" id="890382"/>
    <lineage>
        <taxon>Eukaryota</taxon>
        <taxon>Sar</taxon>
        <taxon>Stramenopiles</taxon>
        <taxon>Oomycota</taxon>
        <taxon>Peronosporomycetes</taxon>
        <taxon>Albuginales</taxon>
        <taxon>Albuginaceae</taxon>
        <taxon>Albugo</taxon>
    </lineage>
</organism>
<reference evidence="2" key="1">
    <citation type="journal article" date="2011" name="PLoS Biol.">
        <title>Gene gain and loss during evolution of obligate parasitism in the white rust pathogen of Arabidopsis thaliana.</title>
        <authorList>
            <person name="Kemen E."/>
            <person name="Gardiner A."/>
            <person name="Schultz-Larsen T."/>
            <person name="Kemen A.C."/>
            <person name="Balmuth A.L."/>
            <person name="Robert-Seilaniantz A."/>
            <person name="Bailey K."/>
            <person name="Holub E."/>
            <person name="Studholme D.J."/>
            <person name="Maclean D."/>
            <person name="Jones J.D."/>
        </authorList>
    </citation>
    <scope>NUCLEOTIDE SEQUENCE</scope>
</reference>
<dbReference type="Gene3D" id="2.40.70.10">
    <property type="entry name" value="Acid Proteases"/>
    <property type="match status" value="1"/>
</dbReference>
<accession>F0X208</accession>
<sequence length="357" mass="40989">MCYTSLSKYRTLTLSRQNNLSYGEEFLDVTIRQNPTDYAESTIILHATSKSCGKWEIKFTNNASRKEVVIPGIIKLKAKRQIKFANAEPVASRWTFSCFGGNKQAHDDENLNLERSRQPQLPGKAVVEPMGESVKPTGKKKTEKENENLMLSRYLLHAIFDLERRPDAYLQFKLDELFSPQLIYFSDRHPKSQKYVRLFTPTSPNQYALAYTRAKVIFNNEAESATINISGDETVYLDYGRLGSQFPLLAYQKIMDALGQDDIARKEFRCTEVDHANMPKITFSFDSIHYYYSSENYIVKKLDDPATCVLAIIPYEKGKQSEWTLGATFAKAYPTKIRTYSEERGRLEVQFCKDVAS</sequence>
<dbReference type="AlphaFoldDB" id="F0X208"/>
<proteinExistence type="predicted"/>
<dbReference type="InterPro" id="IPR021109">
    <property type="entry name" value="Peptidase_aspartic_dom_sf"/>
</dbReference>